<evidence type="ECO:0000313" key="8">
    <source>
        <dbReference type="EMBL" id="MBA6153467.1"/>
    </source>
</evidence>
<dbReference type="Proteomes" id="UP000541857">
    <property type="component" value="Unassembled WGS sequence"/>
</dbReference>
<evidence type="ECO:0000256" key="3">
    <source>
        <dbReference type="ARBA" id="ARBA00022729"/>
    </source>
</evidence>
<dbReference type="AlphaFoldDB" id="A0A7W2M6A4"/>
<keyword evidence="3 6" id="KW-0732">Signal</keyword>
<dbReference type="PROSITE" id="PS51935">
    <property type="entry name" value="NLPC_P60"/>
    <property type="match status" value="1"/>
</dbReference>
<dbReference type="GO" id="GO:0006508">
    <property type="term" value="P:proteolysis"/>
    <property type="evidence" value="ECO:0007669"/>
    <property type="project" value="UniProtKB-KW"/>
</dbReference>
<dbReference type="InterPro" id="IPR000064">
    <property type="entry name" value="NLP_P60_dom"/>
</dbReference>
<proteinExistence type="inferred from homology"/>
<comment type="caution">
    <text evidence="8">The sequence shown here is derived from an EMBL/GenBank/DDBJ whole genome shotgun (WGS) entry which is preliminary data.</text>
</comment>
<reference evidence="8 9" key="1">
    <citation type="submission" date="2020-07" db="EMBL/GenBank/DDBJ databases">
        <title>Bacterium isolated from marine sediment.</title>
        <authorList>
            <person name="Shang D."/>
        </authorList>
    </citation>
    <scope>NUCLEOTIDE SEQUENCE [LARGE SCALE GENOMIC DNA]</scope>
    <source>
        <strain evidence="8 9">F6074</strain>
    </source>
</reference>
<evidence type="ECO:0000256" key="5">
    <source>
        <dbReference type="ARBA" id="ARBA00022807"/>
    </source>
</evidence>
<feature type="signal peptide" evidence="6">
    <location>
        <begin position="1"/>
        <end position="18"/>
    </location>
</feature>
<feature type="chain" id="PRO_5031384543" evidence="6">
    <location>
        <begin position="19"/>
        <end position="203"/>
    </location>
</feature>
<dbReference type="Gene3D" id="3.90.1720.10">
    <property type="entry name" value="endopeptidase domain like (from Nostoc punctiforme)"/>
    <property type="match status" value="1"/>
</dbReference>
<feature type="domain" description="NlpC/P60" evidence="7">
    <location>
        <begin position="76"/>
        <end position="203"/>
    </location>
</feature>
<dbReference type="PROSITE" id="PS51257">
    <property type="entry name" value="PROKAR_LIPOPROTEIN"/>
    <property type="match status" value="1"/>
</dbReference>
<sequence length="203" mass="22161">MKKIVLCLLLFIAFSSCTSTKEIAMTTSKTRQPESNSLLCATKPILPVDVKSITLNPVDVAPISLNISSELPKSIHTKASRIVDYAFAFDGVKYKRGGTTLEGMDCSGLVVTTFNSENITLPRISRDMANTGSLIDLKEVSKGDLLFFATRKNSKSISHVGIVTTAADGFVEFIHASVNKGVIVSNMAEKYWHLTFVQARRVI</sequence>
<dbReference type="InterPro" id="IPR038765">
    <property type="entry name" value="Papain-like_cys_pep_sf"/>
</dbReference>
<dbReference type="RefSeq" id="WP_182205768.1">
    <property type="nucleotide sequence ID" value="NZ_JACGLT010000009.1"/>
</dbReference>
<dbReference type="InterPro" id="IPR052062">
    <property type="entry name" value="Murein_DD/LD_carboxypeptidase"/>
</dbReference>
<dbReference type="PANTHER" id="PTHR47360:SF1">
    <property type="entry name" value="ENDOPEPTIDASE NLPC-RELATED"/>
    <property type="match status" value="1"/>
</dbReference>
<dbReference type="PANTHER" id="PTHR47360">
    <property type="entry name" value="MUREIN DD-ENDOPEPTIDASE MEPS/MUREIN LD-CARBOXYPEPTIDASE"/>
    <property type="match status" value="1"/>
</dbReference>
<comment type="similarity">
    <text evidence="1">Belongs to the peptidase C40 family.</text>
</comment>
<evidence type="ECO:0000259" key="7">
    <source>
        <dbReference type="PROSITE" id="PS51935"/>
    </source>
</evidence>
<evidence type="ECO:0000313" key="9">
    <source>
        <dbReference type="Proteomes" id="UP000541857"/>
    </source>
</evidence>
<dbReference type="EMBL" id="JACGLT010000009">
    <property type="protein sequence ID" value="MBA6153467.1"/>
    <property type="molecule type" value="Genomic_DNA"/>
</dbReference>
<keyword evidence="2" id="KW-0645">Protease</keyword>
<organism evidence="8 9">
    <name type="scientific">Gelidibacter maritimus</name>
    <dbReference type="NCBI Taxonomy" id="2761487"/>
    <lineage>
        <taxon>Bacteria</taxon>
        <taxon>Pseudomonadati</taxon>
        <taxon>Bacteroidota</taxon>
        <taxon>Flavobacteriia</taxon>
        <taxon>Flavobacteriales</taxon>
        <taxon>Flavobacteriaceae</taxon>
        <taxon>Gelidibacter</taxon>
    </lineage>
</organism>
<dbReference type="SUPFAM" id="SSF54001">
    <property type="entry name" value="Cysteine proteinases"/>
    <property type="match status" value="1"/>
</dbReference>
<accession>A0A7W2M6A4</accession>
<name>A0A7W2M6A4_9FLAO</name>
<dbReference type="Pfam" id="PF00877">
    <property type="entry name" value="NLPC_P60"/>
    <property type="match status" value="1"/>
</dbReference>
<gene>
    <name evidence="8" type="ORF">H3Z82_12080</name>
</gene>
<evidence type="ECO:0000256" key="2">
    <source>
        <dbReference type="ARBA" id="ARBA00022670"/>
    </source>
</evidence>
<evidence type="ECO:0000256" key="4">
    <source>
        <dbReference type="ARBA" id="ARBA00022801"/>
    </source>
</evidence>
<evidence type="ECO:0000256" key="6">
    <source>
        <dbReference type="SAM" id="SignalP"/>
    </source>
</evidence>
<keyword evidence="5" id="KW-0788">Thiol protease</keyword>
<evidence type="ECO:0000256" key="1">
    <source>
        <dbReference type="ARBA" id="ARBA00007074"/>
    </source>
</evidence>
<keyword evidence="4" id="KW-0378">Hydrolase</keyword>
<keyword evidence="9" id="KW-1185">Reference proteome</keyword>
<protein>
    <submittedName>
        <fullName evidence="8">C40 family peptidase</fullName>
    </submittedName>
</protein>
<dbReference type="GO" id="GO:0008234">
    <property type="term" value="F:cysteine-type peptidase activity"/>
    <property type="evidence" value="ECO:0007669"/>
    <property type="project" value="UniProtKB-KW"/>
</dbReference>